<dbReference type="eggNOG" id="ENOG502SEMD">
    <property type="taxonomic scope" value="Eukaryota"/>
</dbReference>
<keyword evidence="4" id="KW-1185">Reference proteome</keyword>
<evidence type="ECO:0000256" key="1">
    <source>
        <dbReference type="SAM" id="MobiDB-lite"/>
    </source>
</evidence>
<dbReference type="RefSeq" id="XP_007729072.1">
    <property type="nucleotide sequence ID" value="XM_007730882.1"/>
</dbReference>
<reference evidence="3 4" key="1">
    <citation type="submission" date="2013-03" db="EMBL/GenBank/DDBJ databases">
        <title>The Genome Sequence of Capronia epimyces CBS 606.96.</title>
        <authorList>
            <consortium name="The Broad Institute Genomics Platform"/>
            <person name="Cuomo C."/>
            <person name="de Hoog S."/>
            <person name="Gorbushina A."/>
            <person name="Walker B."/>
            <person name="Young S.K."/>
            <person name="Zeng Q."/>
            <person name="Gargeya S."/>
            <person name="Fitzgerald M."/>
            <person name="Haas B."/>
            <person name="Abouelleil A."/>
            <person name="Allen A.W."/>
            <person name="Alvarado L."/>
            <person name="Arachchi H.M."/>
            <person name="Berlin A.M."/>
            <person name="Chapman S.B."/>
            <person name="Gainer-Dewar J."/>
            <person name="Goldberg J."/>
            <person name="Griggs A."/>
            <person name="Gujja S."/>
            <person name="Hansen M."/>
            <person name="Howarth C."/>
            <person name="Imamovic A."/>
            <person name="Ireland A."/>
            <person name="Larimer J."/>
            <person name="McCowan C."/>
            <person name="Murphy C."/>
            <person name="Pearson M."/>
            <person name="Poon T.W."/>
            <person name="Priest M."/>
            <person name="Roberts A."/>
            <person name="Saif S."/>
            <person name="Shea T."/>
            <person name="Sisk P."/>
            <person name="Sykes S."/>
            <person name="Wortman J."/>
            <person name="Nusbaum C."/>
            <person name="Birren B."/>
        </authorList>
    </citation>
    <scope>NUCLEOTIDE SEQUENCE [LARGE SCALE GENOMIC DNA]</scope>
    <source>
        <strain evidence="3 4">CBS 606.96</strain>
    </source>
</reference>
<feature type="region of interest" description="Disordered" evidence="1">
    <location>
        <begin position="134"/>
        <end position="159"/>
    </location>
</feature>
<organism evidence="3 4">
    <name type="scientific">Capronia epimyces CBS 606.96</name>
    <dbReference type="NCBI Taxonomy" id="1182542"/>
    <lineage>
        <taxon>Eukaryota</taxon>
        <taxon>Fungi</taxon>
        <taxon>Dikarya</taxon>
        <taxon>Ascomycota</taxon>
        <taxon>Pezizomycotina</taxon>
        <taxon>Eurotiomycetes</taxon>
        <taxon>Chaetothyriomycetidae</taxon>
        <taxon>Chaetothyriales</taxon>
        <taxon>Herpotrichiellaceae</taxon>
        <taxon>Capronia</taxon>
    </lineage>
</organism>
<gene>
    <name evidence="3" type="ORF">A1O3_00732</name>
</gene>
<name>W9YH06_9EURO</name>
<sequence length="159" mass="17325">MAEEEESPTPLQQINTYHCLCTTLILTTTHKLESLPRRAEPVQDGALILAPPVDITASGDAVRENLKPSNSILLNIVSDRRPVIVRRDDGFEKRTLLRCGRCNLVVGYGLDQAHFETAEQDSGQQRPMYLLPGGMLSTADMASGKSAQPPPWAENGGGE</sequence>
<accession>W9YH06</accession>
<evidence type="ECO:0000259" key="2">
    <source>
        <dbReference type="Pfam" id="PF25809"/>
    </source>
</evidence>
<dbReference type="EMBL" id="AMGY01000001">
    <property type="protein sequence ID" value="EXJ92182.1"/>
    <property type="molecule type" value="Genomic_DNA"/>
</dbReference>
<comment type="caution">
    <text evidence="3">The sequence shown here is derived from an EMBL/GenBank/DDBJ whole genome shotgun (WGS) entry which is preliminary data.</text>
</comment>
<dbReference type="STRING" id="1182542.W9YH06"/>
<dbReference type="Pfam" id="PF25809">
    <property type="entry name" value="STEEP1"/>
    <property type="match status" value="1"/>
</dbReference>
<dbReference type="HOGENOM" id="CLU_099097_1_0_1"/>
<dbReference type="Proteomes" id="UP000019478">
    <property type="component" value="Unassembled WGS sequence"/>
</dbReference>
<dbReference type="OrthoDB" id="418131at2759"/>
<dbReference type="GeneID" id="19164872"/>
<proteinExistence type="predicted"/>
<dbReference type="AlphaFoldDB" id="W9YH06"/>
<evidence type="ECO:0000313" key="3">
    <source>
        <dbReference type="EMBL" id="EXJ92182.1"/>
    </source>
</evidence>
<feature type="domain" description="STEEP1" evidence="2">
    <location>
        <begin position="12"/>
        <end position="142"/>
    </location>
</feature>
<protein>
    <recommendedName>
        <fullName evidence="2">STEEP1 domain-containing protein</fullName>
    </recommendedName>
</protein>
<dbReference type="InterPro" id="IPR057965">
    <property type="entry name" value="STEEP1_dom"/>
</dbReference>
<evidence type="ECO:0000313" key="4">
    <source>
        <dbReference type="Proteomes" id="UP000019478"/>
    </source>
</evidence>